<feature type="transmembrane region" description="Helical" evidence="7">
    <location>
        <begin position="241"/>
        <end position="264"/>
    </location>
</feature>
<dbReference type="Pfam" id="PF01895">
    <property type="entry name" value="PhoU"/>
    <property type="match status" value="2"/>
</dbReference>
<dbReference type="PANTHER" id="PTHR10010:SF46">
    <property type="entry name" value="SODIUM-DEPENDENT PHOSPHATE TRANSPORT PROTEIN 2B"/>
    <property type="match status" value="1"/>
</dbReference>
<sequence length="556" mass="60040">MEIGSMLMQLAGGLGLFLFGMKLMGDGLEMAAGSKLRGMIERLTKNKYMGALVGLVVTAVIQSSSATTVMVVGFVNAGLMNLAQAVGVIMGANIGTTVTGVMIAINLTAIAPIAVLIGVVMISFIKRNSVKHIGQIIAGFGILFMGMKMMSTAMEPLSESEAFTSLITSFSNPLLGVLVGLVFTAIIQSSSASVGVLQALGAAGAISLPSAIYVIYGQNIGTCVTALISSVGTSKTARRTAVVHLMFNVFGAILFIVISMLFPFAELVQRIAPGSVMAQISIVHVIFNIVCTAIMLPLSNLLVKVACKVIPGSDPVKSSNSLAYLDARILSTPPVAVAQLFKEVDRMGQLAKETLGMAMDALITQDNIKVDQIYENENTINFLNRGIAEYLVKINGLDLEDYDRQALGSMYHVISDMERIGDHSENLCELAQTLKKSKQKFSPWAVEQATEMRNRVEAMLEEALQMFASRETQPQMAADINRREEIIDDATQELKDLHIERLNQRKCSVVAGTVFMDMLTNLERIADHCTNIAYSMTNQKNHELQSTILVEPVAVR</sequence>
<evidence type="ECO:0000256" key="7">
    <source>
        <dbReference type="SAM" id="Phobius"/>
    </source>
</evidence>
<evidence type="ECO:0000313" key="10">
    <source>
        <dbReference type="Proteomes" id="UP000284751"/>
    </source>
</evidence>
<dbReference type="InterPro" id="IPR003841">
    <property type="entry name" value="Na/Pi_transpt"/>
</dbReference>
<accession>A0A412AV31</accession>
<reference evidence="9 10" key="1">
    <citation type="submission" date="2018-08" db="EMBL/GenBank/DDBJ databases">
        <title>A genome reference for cultivated species of the human gut microbiota.</title>
        <authorList>
            <person name="Zou Y."/>
            <person name="Xue W."/>
            <person name="Luo G."/>
        </authorList>
    </citation>
    <scope>NUCLEOTIDE SEQUENCE [LARGE SCALE GENOMIC DNA]</scope>
    <source>
        <strain evidence="9 10">AF28-26</strain>
    </source>
</reference>
<organism evidence="9 10">
    <name type="scientific">[Clostridium] leptum</name>
    <dbReference type="NCBI Taxonomy" id="1535"/>
    <lineage>
        <taxon>Bacteria</taxon>
        <taxon>Bacillati</taxon>
        <taxon>Bacillota</taxon>
        <taxon>Clostridia</taxon>
        <taxon>Eubacteriales</taxon>
        <taxon>Oscillospiraceae</taxon>
        <taxon>Oscillospiraceae incertae sedis</taxon>
    </lineage>
</organism>
<keyword evidence="3 7" id="KW-0812">Transmembrane</keyword>
<evidence type="ECO:0000256" key="5">
    <source>
        <dbReference type="ARBA" id="ARBA00023136"/>
    </source>
</evidence>
<dbReference type="InterPro" id="IPR004633">
    <property type="entry name" value="NaPi_cotrn-rel/YqeW-like"/>
</dbReference>
<dbReference type="NCBIfam" id="TIGR00704">
    <property type="entry name" value="NaPi_cotrn_rel"/>
    <property type="match status" value="1"/>
</dbReference>
<keyword evidence="5 7" id="KW-0472">Membrane</keyword>
<feature type="transmembrane region" description="Helical" evidence="7">
    <location>
        <begin position="276"/>
        <end position="298"/>
    </location>
</feature>
<evidence type="ECO:0000313" key="9">
    <source>
        <dbReference type="EMBL" id="RGQ36144.1"/>
    </source>
</evidence>
<dbReference type="GO" id="GO:0005886">
    <property type="term" value="C:plasma membrane"/>
    <property type="evidence" value="ECO:0007669"/>
    <property type="project" value="UniProtKB-SubCell"/>
</dbReference>
<proteinExistence type="predicted"/>
<feature type="domain" description="PhoU" evidence="8">
    <location>
        <begin position="345"/>
        <end position="430"/>
    </location>
</feature>
<dbReference type="GO" id="GO:0005436">
    <property type="term" value="F:sodium:phosphate symporter activity"/>
    <property type="evidence" value="ECO:0007669"/>
    <property type="project" value="InterPro"/>
</dbReference>
<feature type="domain" description="PhoU" evidence="8">
    <location>
        <begin position="450"/>
        <end position="534"/>
    </location>
</feature>
<feature type="transmembrane region" description="Helical" evidence="7">
    <location>
        <begin position="49"/>
        <end position="75"/>
    </location>
</feature>
<protein>
    <submittedName>
        <fullName evidence="9">Na/Pi cotransporter family protein</fullName>
    </submittedName>
</protein>
<comment type="caution">
    <text evidence="9">The sequence shown here is derived from an EMBL/GenBank/DDBJ whole genome shotgun (WGS) entry which is preliminary data.</text>
</comment>
<feature type="transmembrane region" description="Helical" evidence="7">
    <location>
        <begin position="109"/>
        <end position="125"/>
    </location>
</feature>
<dbReference type="InterPro" id="IPR026022">
    <property type="entry name" value="PhoU_dom"/>
</dbReference>
<keyword evidence="2" id="KW-1003">Cell membrane</keyword>
<evidence type="ECO:0000256" key="4">
    <source>
        <dbReference type="ARBA" id="ARBA00022989"/>
    </source>
</evidence>
<comment type="subcellular location">
    <subcellularLocation>
        <location evidence="1">Cell membrane</location>
        <topology evidence="1">Multi-pass membrane protein</topology>
    </subcellularLocation>
</comment>
<feature type="coiled-coil region" evidence="6">
    <location>
        <begin position="446"/>
        <end position="500"/>
    </location>
</feature>
<feature type="transmembrane region" description="Helical" evidence="7">
    <location>
        <begin position="132"/>
        <end position="150"/>
    </location>
</feature>
<gene>
    <name evidence="9" type="ORF">DWY99_11825</name>
</gene>
<feature type="transmembrane region" description="Helical" evidence="7">
    <location>
        <begin position="162"/>
        <end position="187"/>
    </location>
</feature>
<evidence type="ECO:0000256" key="2">
    <source>
        <dbReference type="ARBA" id="ARBA00022475"/>
    </source>
</evidence>
<dbReference type="InterPro" id="IPR038078">
    <property type="entry name" value="PhoU-like_sf"/>
</dbReference>
<evidence type="ECO:0000256" key="6">
    <source>
        <dbReference type="SAM" id="Coils"/>
    </source>
</evidence>
<dbReference type="GO" id="GO:0044341">
    <property type="term" value="P:sodium-dependent phosphate transport"/>
    <property type="evidence" value="ECO:0007669"/>
    <property type="project" value="InterPro"/>
</dbReference>
<keyword evidence="4 7" id="KW-1133">Transmembrane helix</keyword>
<dbReference type="EMBL" id="QRTC01000057">
    <property type="protein sequence ID" value="RGQ36144.1"/>
    <property type="molecule type" value="Genomic_DNA"/>
</dbReference>
<dbReference type="AlphaFoldDB" id="A0A412AV31"/>
<evidence type="ECO:0000256" key="3">
    <source>
        <dbReference type="ARBA" id="ARBA00022692"/>
    </source>
</evidence>
<keyword evidence="6" id="KW-0175">Coiled coil</keyword>
<dbReference type="PANTHER" id="PTHR10010">
    <property type="entry name" value="SOLUTE CARRIER FAMILY 34 SODIUM PHOSPHATE , MEMBER 2-RELATED"/>
    <property type="match status" value="1"/>
</dbReference>
<name>A0A412AV31_9FIRM</name>
<dbReference type="SUPFAM" id="SSF109755">
    <property type="entry name" value="PhoU-like"/>
    <property type="match status" value="1"/>
</dbReference>
<dbReference type="Pfam" id="PF02690">
    <property type="entry name" value="Na_Pi_cotrans"/>
    <property type="match status" value="1"/>
</dbReference>
<dbReference type="Proteomes" id="UP000284751">
    <property type="component" value="Unassembled WGS sequence"/>
</dbReference>
<evidence type="ECO:0000256" key="1">
    <source>
        <dbReference type="ARBA" id="ARBA00004651"/>
    </source>
</evidence>
<dbReference type="NCBIfam" id="NF037997">
    <property type="entry name" value="Na_Pi_symport"/>
    <property type="match status" value="1"/>
</dbReference>
<evidence type="ECO:0000259" key="8">
    <source>
        <dbReference type="Pfam" id="PF01895"/>
    </source>
</evidence>
<dbReference type="Gene3D" id="1.20.58.220">
    <property type="entry name" value="Phosphate transport system protein phou homolog 2, domain 2"/>
    <property type="match status" value="1"/>
</dbReference>